<gene>
    <name evidence="1" type="ORF">QYM36_008332</name>
</gene>
<name>A0AA88IFN6_ARTSF</name>
<organism evidence="1 2">
    <name type="scientific">Artemia franciscana</name>
    <name type="common">Brine shrimp</name>
    <name type="synonym">Artemia sanfranciscana</name>
    <dbReference type="NCBI Taxonomy" id="6661"/>
    <lineage>
        <taxon>Eukaryota</taxon>
        <taxon>Metazoa</taxon>
        <taxon>Ecdysozoa</taxon>
        <taxon>Arthropoda</taxon>
        <taxon>Crustacea</taxon>
        <taxon>Branchiopoda</taxon>
        <taxon>Anostraca</taxon>
        <taxon>Artemiidae</taxon>
        <taxon>Artemia</taxon>
    </lineage>
</organism>
<dbReference type="EMBL" id="JAVRJZ010000001">
    <property type="protein sequence ID" value="KAK2727805.1"/>
    <property type="molecule type" value="Genomic_DNA"/>
</dbReference>
<dbReference type="AlphaFoldDB" id="A0AA88IFN6"/>
<dbReference type="Proteomes" id="UP001187531">
    <property type="component" value="Unassembled WGS sequence"/>
</dbReference>
<evidence type="ECO:0000313" key="2">
    <source>
        <dbReference type="Proteomes" id="UP001187531"/>
    </source>
</evidence>
<evidence type="ECO:0000313" key="1">
    <source>
        <dbReference type="EMBL" id="KAK2727805.1"/>
    </source>
</evidence>
<accession>A0AA88IFN6</accession>
<keyword evidence="2" id="KW-1185">Reference proteome</keyword>
<reference evidence="1" key="1">
    <citation type="submission" date="2023-07" db="EMBL/GenBank/DDBJ databases">
        <title>Chromosome-level genome assembly of Artemia franciscana.</title>
        <authorList>
            <person name="Jo E."/>
        </authorList>
    </citation>
    <scope>NUCLEOTIDE SEQUENCE</scope>
    <source>
        <tissue evidence="1">Whole body</tissue>
    </source>
</reference>
<sequence length="123" mass="14534">MSKSEIHKMEERLLDKKVQEELKVSKEGKLPVDQMFDGLNGIIHEITPKVSLESERKEFFDDECLARKKELMQIVEKVKALKENPLKVKALKENPLKVTVVLQMKAIQRYYKQLLKQKKEKRK</sequence>
<comment type="caution">
    <text evidence="1">The sequence shown here is derived from an EMBL/GenBank/DDBJ whole genome shotgun (WGS) entry which is preliminary data.</text>
</comment>
<protein>
    <submittedName>
        <fullName evidence="1">Uncharacterized protein</fullName>
    </submittedName>
</protein>
<proteinExistence type="predicted"/>